<dbReference type="EMBL" id="CP017902">
    <property type="protein sequence ID" value="ARP18266.1"/>
    <property type="molecule type" value="Genomic_DNA"/>
</dbReference>
<dbReference type="AlphaFoldDB" id="A0A1W6TBM6"/>
<organism evidence="1">
    <name type="scientific">Vibrio alginolyticus</name>
    <dbReference type="NCBI Taxonomy" id="663"/>
    <lineage>
        <taxon>Bacteria</taxon>
        <taxon>Pseudomonadati</taxon>
        <taxon>Pseudomonadota</taxon>
        <taxon>Gammaproteobacteria</taxon>
        <taxon>Vibrionales</taxon>
        <taxon>Vibrionaceae</taxon>
        <taxon>Vibrio</taxon>
    </lineage>
</organism>
<evidence type="ECO:0000313" key="1">
    <source>
        <dbReference type="EMBL" id="ARP18266.1"/>
    </source>
</evidence>
<accession>A0A1W6TBM6</accession>
<gene>
    <name evidence="1" type="ORF">K05K4_14300</name>
</gene>
<protein>
    <submittedName>
        <fullName evidence="1">Uncharacterized protein</fullName>
    </submittedName>
</protein>
<reference evidence="1" key="1">
    <citation type="submission" date="2016-10" db="EMBL/GenBank/DDBJ databases">
        <title>The High Quality Genome of Vibrio alginolyticus K01M1.</title>
        <authorList>
            <person name="Wendling C."/>
            <person name="Chibani C.M."/>
            <person name="Hertel R."/>
            <person name="Sproer C."/>
            <person name="Bunk B."/>
            <person name="Overmann J."/>
            <person name="Roth O."/>
            <person name="Liesegang H."/>
        </authorList>
    </citation>
    <scope>NUCLEOTIDE SEQUENCE</scope>
    <source>
        <strain evidence="1">K05K4</strain>
    </source>
</reference>
<name>A0A1W6TBM6_VIBAL</name>
<sequence>MLCPSLLSSQNINPEEHFSSQQFDRSYFVERIWEQIYETDQKRKNGLTDNDCQYFERLLTAISEWSQEELLELADATPSEFRKEFRGW</sequence>
<dbReference type="RefSeq" id="WP_086046719.1">
    <property type="nucleotide sequence ID" value="NZ_CP017889.1"/>
</dbReference>
<proteinExistence type="predicted"/>